<proteinExistence type="predicted"/>
<evidence type="ECO:0000313" key="3">
    <source>
        <dbReference type="Proteomes" id="UP001595767"/>
    </source>
</evidence>
<dbReference type="InterPro" id="IPR013766">
    <property type="entry name" value="Thioredoxin_domain"/>
</dbReference>
<evidence type="ECO:0000259" key="1">
    <source>
        <dbReference type="Pfam" id="PF00085"/>
    </source>
</evidence>
<reference evidence="3" key="1">
    <citation type="journal article" date="2019" name="Int. J. Syst. Evol. Microbiol.">
        <title>The Global Catalogue of Microorganisms (GCM) 10K type strain sequencing project: providing services to taxonomists for standard genome sequencing and annotation.</title>
        <authorList>
            <consortium name="The Broad Institute Genomics Platform"/>
            <consortium name="The Broad Institute Genome Sequencing Center for Infectious Disease"/>
            <person name="Wu L."/>
            <person name="Ma J."/>
        </authorList>
    </citation>
    <scope>NUCLEOTIDE SEQUENCE [LARGE SCALE GENOMIC DNA]</scope>
    <source>
        <strain evidence="3">CGMCC 4.7204</strain>
    </source>
</reference>
<gene>
    <name evidence="2" type="ORF">ACFOW8_17920</name>
</gene>
<protein>
    <submittedName>
        <fullName evidence="2">Thioredoxin family protein</fullName>
    </submittedName>
</protein>
<feature type="domain" description="Thioredoxin" evidence="1">
    <location>
        <begin position="7"/>
        <end position="99"/>
    </location>
</feature>
<dbReference type="RefSeq" id="WP_378551765.1">
    <property type="nucleotide sequence ID" value="NZ_JBHSBA010000007.1"/>
</dbReference>
<dbReference type="Proteomes" id="UP001595767">
    <property type="component" value="Unassembled WGS sequence"/>
</dbReference>
<accession>A0ABV8L8H3</accession>
<comment type="caution">
    <text evidence="2">The sequence shown here is derived from an EMBL/GenBank/DDBJ whole genome shotgun (WGS) entry which is preliminary data.</text>
</comment>
<dbReference type="Gene3D" id="3.40.30.10">
    <property type="entry name" value="Glutaredoxin"/>
    <property type="match status" value="1"/>
</dbReference>
<sequence length="135" mass="14937">MLEVLANAAAFRAAVRRRDIALAVLFHARWDVNSRMLRDEFGKFARTADERIACAAMEFDDWSRVVERYRVTAVPTILIFTGGRLSGRIVGARSAARVGRDIARYLPAVPDAAGRRSAWVGVTGDRAPRAPRSPL</sequence>
<dbReference type="SUPFAM" id="SSF52833">
    <property type="entry name" value="Thioredoxin-like"/>
    <property type="match status" value="1"/>
</dbReference>
<evidence type="ECO:0000313" key="2">
    <source>
        <dbReference type="EMBL" id="MFC4126816.1"/>
    </source>
</evidence>
<name>A0ABV8L8H3_9NOCA</name>
<dbReference type="InterPro" id="IPR036249">
    <property type="entry name" value="Thioredoxin-like_sf"/>
</dbReference>
<keyword evidence="3" id="KW-1185">Reference proteome</keyword>
<organism evidence="2 3">
    <name type="scientific">Nocardia rhizosphaerae</name>
    <dbReference type="NCBI Taxonomy" id="1691571"/>
    <lineage>
        <taxon>Bacteria</taxon>
        <taxon>Bacillati</taxon>
        <taxon>Actinomycetota</taxon>
        <taxon>Actinomycetes</taxon>
        <taxon>Mycobacteriales</taxon>
        <taxon>Nocardiaceae</taxon>
        <taxon>Nocardia</taxon>
    </lineage>
</organism>
<dbReference type="CDD" id="cd02947">
    <property type="entry name" value="TRX_family"/>
    <property type="match status" value="1"/>
</dbReference>
<dbReference type="EMBL" id="JBHSBA010000007">
    <property type="protein sequence ID" value="MFC4126816.1"/>
    <property type="molecule type" value="Genomic_DNA"/>
</dbReference>
<dbReference type="Pfam" id="PF00085">
    <property type="entry name" value="Thioredoxin"/>
    <property type="match status" value="1"/>
</dbReference>